<reference evidence="1" key="1">
    <citation type="submission" date="2022-03" db="EMBL/GenBank/DDBJ databases">
        <authorList>
            <person name="Sayadi A."/>
        </authorList>
    </citation>
    <scope>NUCLEOTIDE SEQUENCE</scope>
</reference>
<evidence type="ECO:0000313" key="2">
    <source>
        <dbReference type="Proteomes" id="UP001152888"/>
    </source>
</evidence>
<dbReference type="AlphaFoldDB" id="A0A9P0JUZ4"/>
<dbReference type="EMBL" id="CAKOFQ010006674">
    <property type="protein sequence ID" value="CAH1957816.1"/>
    <property type="molecule type" value="Genomic_DNA"/>
</dbReference>
<name>A0A9P0JUZ4_ACAOB</name>
<comment type="caution">
    <text evidence="1">The sequence shown here is derived from an EMBL/GenBank/DDBJ whole genome shotgun (WGS) entry which is preliminary data.</text>
</comment>
<dbReference type="OrthoDB" id="8186464at2759"/>
<gene>
    <name evidence="1" type="ORF">ACAOBT_LOCUS2311</name>
</gene>
<evidence type="ECO:0000313" key="1">
    <source>
        <dbReference type="EMBL" id="CAH1957816.1"/>
    </source>
</evidence>
<protein>
    <submittedName>
        <fullName evidence="1">Uncharacterized protein</fullName>
    </submittedName>
</protein>
<sequence length="149" mass="17054">MVKSNVDLFDDKGLYFSMQTTFEGAAEIMEKNKQKVILITFVSRNMDTELLEMAAIVAKRAYKVCWLIVVEYQFRNTVNVLKASNISINADIVAAIDLSTPPSVKVRRRFKNQRDPPGITYRHLPASRWNRVARKCWSASGTVVHYINI</sequence>
<proteinExistence type="predicted"/>
<organism evidence="1 2">
    <name type="scientific">Acanthoscelides obtectus</name>
    <name type="common">Bean weevil</name>
    <name type="synonym">Bruchus obtectus</name>
    <dbReference type="NCBI Taxonomy" id="200917"/>
    <lineage>
        <taxon>Eukaryota</taxon>
        <taxon>Metazoa</taxon>
        <taxon>Ecdysozoa</taxon>
        <taxon>Arthropoda</taxon>
        <taxon>Hexapoda</taxon>
        <taxon>Insecta</taxon>
        <taxon>Pterygota</taxon>
        <taxon>Neoptera</taxon>
        <taxon>Endopterygota</taxon>
        <taxon>Coleoptera</taxon>
        <taxon>Polyphaga</taxon>
        <taxon>Cucujiformia</taxon>
        <taxon>Chrysomeloidea</taxon>
        <taxon>Chrysomelidae</taxon>
        <taxon>Bruchinae</taxon>
        <taxon>Bruchini</taxon>
        <taxon>Acanthoscelides</taxon>
    </lineage>
</organism>
<keyword evidence="2" id="KW-1185">Reference proteome</keyword>
<accession>A0A9P0JUZ4</accession>
<dbReference type="Proteomes" id="UP001152888">
    <property type="component" value="Unassembled WGS sequence"/>
</dbReference>